<comment type="caution">
    <text evidence="2">The sequence shown here is derived from an EMBL/GenBank/DDBJ whole genome shotgun (WGS) entry which is preliminary data.</text>
</comment>
<feature type="region of interest" description="Disordered" evidence="1">
    <location>
        <begin position="49"/>
        <end position="71"/>
    </location>
</feature>
<evidence type="ECO:0000313" key="3">
    <source>
        <dbReference type="Proteomes" id="UP000215914"/>
    </source>
</evidence>
<dbReference type="PROSITE" id="PS51257">
    <property type="entry name" value="PROKAR_LIPOPROTEIN"/>
    <property type="match status" value="1"/>
</dbReference>
<organism evidence="2 3">
    <name type="scientific">Helianthus annuus</name>
    <name type="common">Common sunflower</name>
    <dbReference type="NCBI Taxonomy" id="4232"/>
    <lineage>
        <taxon>Eukaryota</taxon>
        <taxon>Viridiplantae</taxon>
        <taxon>Streptophyta</taxon>
        <taxon>Embryophyta</taxon>
        <taxon>Tracheophyta</taxon>
        <taxon>Spermatophyta</taxon>
        <taxon>Magnoliopsida</taxon>
        <taxon>eudicotyledons</taxon>
        <taxon>Gunneridae</taxon>
        <taxon>Pentapetalae</taxon>
        <taxon>asterids</taxon>
        <taxon>campanulids</taxon>
        <taxon>Asterales</taxon>
        <taxon>Asteraceae</taxon>
        <taxon>Asteroideae</taxon>
        <taxon>Heliantheae alliance</taxon>
        <taxon>Heliantheae</taxon>
        <taxon>Helianthus</taxon>
    </lineage>
</organism>
<reference evidence="2" key="2">
    <citation type="submission" date="2020-06" db="EMBL/GenBank/DDBJ databases">
        <title>Helianthus annuus Genome sequencing and assembly Release 2.</title>
        <authorList>
            <person name="Gouzy J."/>
            <person name="Langlade N."/>
            <person name="Munos S."/>
        </authorList>
    </citation>
    <scope>NUCLEOTIDE SEQUENCE</scope>
    <source>
        <tissue evidence="2">Leaves</tissue>
    </source>
</reference>
<keyword evidence="3" id="KW-1185">Reference proteome</keyword>
<dbReference type="Gramene" id="mRNA:HanXRQr2_Chr15g0686591">
    <property type="protein sequence ID" value="CDS:HanXRQr2_Chr15g0686591.1"/>
    <property type="gene ID" value="HanXRQr2_Chr15g0686591"/>
</dbReference>
<name>A0A9K3E0X4_HELAN</name>
<evidence type="ECO:0000256" key="1">
    <source>
        <dbReference type="SAM" id="MobiDB-lite"/>
    </source>
</evidence>
<dbReference type="EMBL" id="MNCJ02000330">
    <property type="protein sequence ID" value="KAF5763971.1"/>
    <property type="molecule type" value="Genomic_DNA"/>
</dbReference>
<sequence length="71" mass="8158">MVVMLNKSSLNQDFKFTCREDWLIICLHISLTSCSRKWVVASRRAVDKSSEAATRRRVRQRSPYGAAPMVV</sequence>
<accession>A0A9K3E0X4</accession>
<proteinExistence type="predicted"/>
<evidence type="ECO:0000313" key="2">
    <source>
        <dbReference type="EMBL" id="KAF5763971.1"/>
    </source>
</evidence>
<dbReference type="AlphaFoldDB" id="A0A9K3E0X4"/>
<reference evidence="2" key="1">
    <citation type="journal article" date="2017" name="Nature">
        <title>The sunflower genome provides insights into oil metabolism, flowering and Asterid evolution.</title>
        <authorList>
            <person name="Badouin H."/>
            <person name="Gouzy J."/>
            <person name="Grassa C.J."/>
            <person name="Murat F."/>
            <person name="Staton S.E."/>
            <person name="Cottret L."/>
            <person name="Lelandais-Briere C."/>
            <person name="Owens G.L."/>
            <person name="Carrere S."/>
            <person name="Mayjonade B."/>
            <person name="Legrand L."/>
            <person name="Gill N."/>
            <person name="Kane N.C."/>
            <person name="Bowers J.E."/>
            <person name="Hubner S."/>
            <person name="Bellec A."/>
            <person name="Berard A."/>
            <person name="Berges H."/>
            <person name="Blanchet N."/>
            <person name="Boniface M.C."/>
            <person name="Brunel D."/>
            <person name="Catrice O."/>
            <person name="Chaidir N."/>
            <person name="Claudel C."/>
            <person name="Donnadieu C."/>
            <person name="Faraut T."/>
            <person name="Fievet G."/>
            <person name="Helmstetter N."/>
            <person name="King M."/>
            <person name="Knapp S.J."/>
            <person name="Lai Z."/>
            <person name="Le Paslier M.C."/>
            <person name="Lippi Y."/>
            <person name="Lorenzon L."/>
            <person name="Mandel J.R."/>
            <person name="Marage G."/>
            <person name="Marchand G."/>
            <person name="Marquand E."/>
            <person name="Bret-Mestries E."/>
            <person name="Morien E."/>
            <person name="Nambeesan S."/>
            <person name="Nguyen T."/>
            <person name="Pegot-Espagnet P."/>
            <person name="Pouilly N."/>
            <person name="Raftis F."/>
            <person name="Sallet E."/>
            <person name="Schiex T."/>
            <person name="Thomas J."/>
            <person name="Vandecasteele C."/>
            <person name="Vares D."/>
            <person name="Vear F."/>
            <person name="Vautrin S."/>
            <person name="Crespi M."/>
            <person name="Mangin B."/>
            <person name="Burke J.M."/>
            <person name="Salse J."/>
            <person name="Munos S."/>
            <person name="Vincourt P."/>
            <person name="Rieseberg L.H."/>
            <person name="Langlade N.B."/>
        </authorList>
    </citation>
    <scope>NUCLEOTIDE SEQUENCE</scope>
    <source>
        <tissue evidence="2">Leaves</tissue>
    </source>
</reference>
<dbReference type="Proteomes" id="UP000215914">
    <property type="component" value="Unassembled WGS sequence"/>
</dbReference>
<gene>
    <name evidence="2" type="ORF">HanXRQr2_Chr15g0686591</name>
</gene>
<protein>
    <submittedName>
        <fullName evidence="2">Uncharacterized protein</fullName>
    </submittedName>
</protein>